<evidence type="ECO:0000256" key="1">
    <source>
        <dbReference type="SAM" id="MobiDB-lite"/>
    </source>
</evidence>
<gene>
    <name evidence="2" type="ORF">F511_44781</name>
</gene>
<name>A0A2Z7B6F2_9LAMI</name>
<dbReference type="AlphaFoldDB" id="A0A2Z7B6F2"/>
<evidence type="ECO:0000313" key="3">
    <source>
        <dbReference type="Proteomes" id="UP000250235"/>
    </source>
</evidence>
<reference evidence="2 3" key="1">
    <citation type="journal article" date="2015" name="Proc. Natl. Acad. Sci. U.S.A.">
        <title>The resurrection genome of Boea hygrometrica: A blueprint for survival of dehydration.</title>
        <authorList>
            <person name="Xiao L."/>
            <person name="Yang G."/>
            <person name="Zhang L."/>
            <person name="Yang X."/>
            <person name="Zhao S."/>
            <person name="Ji Z."/>
            <person name="Zhou Q."/>
            <person name="Hu M."/>
            <person name="Wang Y."/>
            <person name="Chen M."/>
            <person name="Xu Y."/>
            <person name="Jin H."/>
            <person name="Xiao X."/>
            <person name="Hu G."/>
            <person name="Bao F."/>
            <person name="Hu Y."/>
            <person name="Wan P."/>
            <person name="Li L."/>
            <person name="Deng X."/>
            <person name="Kuang T."/>
            <person name="Xiang C."/>
            <person name="Zhu J.K."/>
            <person name="Oliver M.J."/>
            <person name="He Y."/>
        </authorList>
    </citation>
    <scope>NUCLEOTIDE SEQUENCE [LARGE SCALE GENOMIC DNA]</scope>
    <source>
        <strain evidence="3">cv. XS01</strain>
    </source>
</reference>
<proteinExistence type="predicted"/>
<evidence type="ECO:0000313" key="2">
    <source>
        <dbReference type="EMBL" id="KZV29763.1"/>
    </source>
</evidence>
<organism evidence="2 3">
    <name type="scientific">Dorcoceras hygrometricum</name>
    <dbReference type="NCBI Taxonomy" id="472368"/>
    <lineage>
        <taxon>Eukaryota</taxon>
        <taxon>Viridiplantae</taxon>
        <taxon>Streptophyta</taxon>
        <taxon>Embryophyta</taxon>
        <taxon>Tracheophyta</taxon>
        <taxon>Spermatophyta</taxon>
        <taxon>Magnoliopsida</taxon>
        <taxon>eudicotyledons</taxon>
        <taxon>Gunneridae</taxon>
        <taxon>Pentapetalae</taxon>
        <taxon>asterids</taxon>
        <taxon>lamiids</taxon>
        <taxon>Lamiales</taxon>
        <taxon>Gesneriaceae</taxon>
        <taxon>Didymocarpoideae</taxon>
        <taxon>Trichosporeae</taxon>
        <taxon>Loxocarpinae</taxon>
        <taxon>Dorcoceras</taxon>
    </lineage>
</organism>
<keyword evidence="3" id="KW-1185">Reference proteome</keyword>
<sequence length="160" mass="17608">MTKSHAAQGRAALHALTCAQQASTCGVRPASGRPPSRQAHGHQQHRPATLVKRSGRSSSCEAAPSSRRRRAMIAHASPVTRTLIRAAAPNVGLPCAASAQVARTRACEEEGRRRMRWRRGRGPWFKTSFSILKNRDVRYKYGKSYDQIRKTLALIPLLGS</sequence>
<dbReference type="Proteomes" id="UP000250235">
    <property type="component" value="Unassembled WGS sequence"/>
</dbReference>
<accession>A0A2Z7B6F2</accession>
<feature type="region of interest" description="Disordered" evidence="1">
    <location>
        <begin position="25"/>
        <end position="71"/>
    </location>
</feature>
<dbReference type="EMBL" id="KV009292">
    <property type="protein sequence ID" value="KZV29763.1"/>
    <property type="molecule type" value="Genomic_DNA"/>
</dbReference>
<protein>
    <submittedName>
        <fullName evidence="2">Uncharacterized protein</fullName>
    </submittedName>
</protein>